<feature type="compositionally biased region" description="Polar residues" evidence="1">
    <location>
        <begin position="1"/>
        <end position="23"/>
    </location>
</feature>
<feature type="compositionally biased region" description="Polar residues" evidence="1">
    <location>
        <begin position="80"/>
        <end position="94"/>
    </location>
</feature>
<feature type="region of interest" description="Disordered" evidence="1">
    <location>
        <begin position="1"/>
        <end position="26"/>
    </location>
</feature>
<comment type="caution">
    <text evidence="2">The sequence shown here is derived from an EMBL/GenBank/DDBJ whole genome shotgun (WGS) entry which is preliminary data.</text>
</comment>
<dbReference type="Proteomes" id="UP001501442">
    <property type="component" value="Unassembled WGS sequence"/>
</dbReference>
<gene>
    <name evidence="2" type="ORF">GCM10023196_054090</name>
</gene>
<reference evidence="3" key="1">
    <citation type="journal article" date="2019" name="Int. J. Syst. Evol. Microbiol.">
        <title>The Global Catalogue of Microorganisms (GCM) 10K type strain sequencing project: providing services to taxonomists for standard genome sequencing and annotation.</title>
        <authorList>
            <consortium name="The Broad Institute Genomics Platform"/>
            <consortium name="The Broad Institute Genome Sequencing Center for Infectious Disease"/>
            <person name="Wu L."/>
            <person name="Ma J."/>
        </authorList>
    </citation>
    <scope>NUCLEOTIDE SEQUENCE [LARGE SCALE GENOMIC DNA]</scope>
    <source>
        <strain evidence="3">JCM 17939</strain>
    </source>
</reference>
<evidence type="ECO:0000256" key="1">
    <source>
        <dbReference type="SAM" id="MobiDB-lite"/>
    </source>
</evidence>
<evidence type="ECO:0000313" key="3">
    <source>
        <dbReference type="Proteomes" id="UP001501442"/>
    </source>
</evidence>
<evidence type="ECO:0000313" key="2">
    <source>
        <dbReference type="EMBL" id="GAA4630107.1"/>
    </source>
</evidence>
<organism evidence="2 3">
    <name type="scientific">Actinoallomurus vinaceus</name>
    <dbReference type="NCBI Taxonomy" id="1080074"/>
    <lineage>
        <taxon>Bacteria</taxon>
        <taxon>Bacillati</taxon>
        <taxon>Actinomycetota</taxon>
        <taxon>Actinomycetes</taxon>
        <taxon>Streptosporangiales</taxon>
        <taxon>Thermomonosporaceae</taxon>
        <taxon>Actinoallomurus</taxon>
    </lineage>
</organism>
<sequence length="108" mass="11122">MNAASSPTSTAIPTQKSTTSPAGTQVKAGVKCTDQINYSGDSRSNAEINSIGERTGHCPAAQQGTPPTGTPKKAGMKCTDQINYSGDSRSNAEINSIGERTGHCPPIQ</sequence>
<keyword evidence="3" id="KW-1185">Reference proteome</keyword>
<feature type="region of interest" description="Disordered" evidence="1">
    <location>
        <begin position="56"/>
        <end position="108"/>
    </location>
</feature>
<proteinExistence type="predicted"/>
<protein>
    <submittedName>
        <fullName evidence="2">Uncharacterized protein</fullName>
    </submittedName>
</protein>
<dbReference type="EMBL" id="BAABHK010000008">
    <property type="protein sequence ID" value="GAA4630107.1"/>
    <property type="molecule type" value="Genomic_DNA"/>
</dbReference>
<name>A0ABP8UFH9_9ACTN</name>
<accession>A0ABP8UFH9</accession>
<dbReference type="RefSeq" id="WP_345433828.1">
    <property type="nucleotide sequence ID" value="NZ_BAABHK010000008.1"/>
</dbReference>